<protein>
    <submittedName>
        <fullName evidence="1">Uncharacterized protein</fullName>
    </submittedName>
</protein>
<gene>
    <name evidence="1" type="ORF">EYF80_057400</name>
</gene>
<name>A0A4Z2EUG8_9TELE</name>
<evidence type="ECO:0000313" key="2">
    <source>
        <dbReference type="Proteomes" id="UP000314294"/>
    </source>
</evidence>
<accession>A0A4Z2EUG8</accession>
<proteinExistence type="predicted"/>
<comment type="caution">
    <text evidence="1">The sequence shown here is derived from an EMBL/GenBank/DDBJ whole genome shotgun (WGS) entry which is preliminary data.</text>
</comment>
<dbReference type="Proteomes" id="UP000314294">
    <property type="component" value="Unassembled WGS sequence"/>
</dbReference>
<organism evidence="1 2">
    <name type="scientific">Liparis tanakae</name>
    <name type="common">Tanaka's snailfish</name>
    <dbReference type="NCBI Taxonomy" id="230148"/>
    <lineage>
        <taxon>Eukaryota</taxon>
        <taxon>Metazoa</taxon>
        <taxon>Chordata</taxon>
        <taxon>Craniata</taxon>
        <taxon>Vertebrata</taxon>
        <taxon>Euteleostomi</taxon>
        <taxon>Actinopterygii</taxon>
        <taxon>Neopterygii</taxon>
        <taxon>Teleostei</taxon>
        <taxon>Neoteleostei</taxon>
        <taxon>Acanthomorphata</taxon>
        <taxon>Eupercaria</taxon>
        <taxon>Perciformes</taxon>
        <taxon>Cottioidei</taxon>
        <taxon>Cottales</taxon>
        <taxon>Liparidae</taxon>
        <taxon>Liparis</taxon>
    </lineage>
</organism>
<dbReference type="OrthoDB" id="270970at2759"/>
<reference evidence="1 2" key="1">
    <citation type="submission" date="2019-03" db="EMBL/GenBank/DDBJ databases">
        <title>First draft genome of Liparis tanakae, snailfish: a comprehensive survey of snailfish specific genes.</title>
        <authorList>
            <person name="Kim W."/>
            <person name="Song I."/>
            <person name="Jeong J.-H."/>
            <person name="Kim D."/>
            <person name="Kim S."/>
            <person name="Ryu S."/>
            <person name="Song J.Y."/>
            <person name="Lee S.K."/>
        </authorList>
    </citation>
    <scope>NUCLEOTIDE SEQUENCE [LARGE SCALE GENOMIC DNA]</scope>
    <source>
        <tissue evidence="1">Muscle</tissue>
    </source>
</reference>
<dbReference type="EMBL" id="SRLO01002700">
    <property type="protein sequence ID" value="TNN32439.1"/>
    <property type="molecule type" value="Genomic_DNA"/>
</dbReference>
<sequence length="249" mass="28080">MTRGCGLRVFSQSVCFSSRAAQTSWREKQSEYVRFKVVEPPAHTDQTGPPLVALDHSLVDLPQQSVPVAPNVVFGRLQDKLHLLLAEGELKGGERLHLLFDLLCIYNNAPSPGVPLSSRVLRYTGYTWIVSVCEEEQRERHAELRFILWNQDPGVRRDTQKTLHFTGETLHFTGETLHFTGETLTGETLHFTGETLTGETLHFTGETLHFTGETLHFTGETLHFTGETLTGLKLSLCRDRIQSGHVIWE</sequence>
<keyword evidence="2" id="KW-1185">Reference proteome</keyword>
<dbReference type="AlphaFoldDB" id="A0A4Z2EUG8"/>
<evidence type="ECO:0000313" key="1">
    <source>
        <dbReference type="EMBL" id="TNN32439.1"/>
    </source>
</evidence>